<evidence type="ECO:0000256" key="1">
    <source>
        <dbReference type="SAM" id="Phobius"/>
    </source>
</evidence>
<feature type="transmembrane region" description="Helical" evidence="1">
    <location>
        <begin position="304"/>
        <end position="332"/>
    </location>
</feature>
<dbReference type="EMBL" id="GHES01046069">
    <property type="protein sequence ID" value="MPA76628.1"/>
    <property type="molecule type" value="Transcribed_RNA"/>
</dbReference>
<proteinExistence type="predicted"/>
<evidence type="ECO:0000313" key="3">
    <source>
        <dbReference type="EMBL" id="MPA76628.1"/>
    </source>
</evidence>
<dbReference type="InterPro" id="IPR025315">
    <property type="entry name" value="DUF4220"/>
</dbReference>
<feature type="transmembrane region" description="Helical" evidence="1">
    <location>
        <begin position="85"/>
        <end position="104"/>
    </location>
</feature>
<feature type="domain" description="DUF4220" evidence="2">
    <location>
        <begin position="51"/>
        <end position="390"/>
    </location>
</feature>
<keyword evidence="1" id="KW-1133">Transmembrane helix</keyword>
<accession>A0A5B7C6V9</accession>
<name>A0A5B7C6V9_DAVIN</name>
<feature type="transmembrane region" description="Helical" evidence="1">
    <location>
        <begin position="111"/>
        <end position="129"/>
    </location>
</feature>
<feature type="transmembrane region" description="Helical" evidence="1">
    <location>
        <begin position="15"/>
        <end position="36"/>
    </location>
</feature>
<organism evidence="3">
    <name type="scientific">Davidia involucrata</name>
    <name type="common">Dove tree</name>
    <dbReference type="NCBI Taxonomy" id="16924"/>
    <lineage>
        <taxon>Eukaryota</taxon>
        <taxon>Viridiplantae</taxon>
        <taxon>Streptophyta</taxon>
        <taxon>Embryophyta</taxon>
        <taxon>Tracheophyta</taxon>
        <taxon>Spermatophyta</taxon>
        <taxon>Magnoliopsida</taxon>
        <taxon>eudicotyledons</taxon>
        <taxon>Gunneridae</taxon>
        <taxon>Pentapetalae</taxon>
        <taxon>asterids</taxon>
        <taxon>Cornales</taxon>
        <taxon>Nyssaceae</taxon>
        <taxon>Davidia</taxon>
    </lineage>
</organism>
<feature type="transmembrane region" description="Helical" evidence="1">
    <location>
        <begin position="270"/>
        <end position="292"/>
    </location>
</feature>
<dbReference type="AlphaFoldDB" id="A0A5B7C6V9"/>
<evidence type="ECO:0000259" key="2">
    <source>
        <dbReference type="Pfam" id="PF13968"/>
    </source>
</evidence>
<gene>
    <name evidence="3" type="ORF">Din_046069</name>
</gene>
<dbReference type="InterPro" id="IPR007658">
    <property type="entry name" value="DUF594"/>
</dbReference>
<keyword evidence="1" id="KW-0472">Membrane</keyword>
<sequence length="683" mass="78718">MDPVPTWMKRLWDAWNIRMLILVSLNCQIILFICGNRRKYNPSIWNRIVVWLAYLTADSVAIVALSKLSDAEVVDPEHNSLRVIWAPLLLLHLGGPDTITAYALEDNQLWLRHFLTLGVQTTVAIYVVLMYWRVSWFSFLTFPVFVAGMIKYGERTWVLRCASDEQEQRVVPFGNNIPTKEKDYPINCGDHDKESLLLAHEFFTFYKPHIPNYVFSLDDAVEKNLLIGNEMCSKGDIDPNYYWDVAGVEMGLMYDMLYTKAPLIYTKAGFILRSICISFTVSVLVAFFLIVMSFMRENKWHGHYYWILDIAITGILLVGAFVLEMYAIWLVLSSDWTKIWLLIDENREGEGQQPPPAVVLVLLAALFRKFPWLFPIYKERRWCNSMGQFNPFSFFLTEKITSTKFRLPGLLRIIEEKLNEHMHKTYVKVPEQLKKKIITYILSEDTSVTSSGEKAFRAAAAAVTTAAAENTQRERDFMEAIEWIKRSDFDEKIIICYIVTKACYHDGRDSHGRAGTGTGTSNDKWDTCKFLSDYLVYLLVFCPSMLPDTIKDFKFRNVFKALKDDLGDVLDEEQACKKLRETEPKGSYNPLLKHAKILVQELKHMGDKCEILSSLWLEMLFYAANECQQNSHAQHVRRGGELLTLVWLLITHSIKSRKAMTLNPFGDFLGLAEMSGAQVQDTK</sequence>
<protein>
    <recommendedName>
        <fullName evidence="2">DUF4220 domain-containing protein</fullName>
    </recommendedName>
</protein>
<reference evidence="3" key="1">
    <citation type="submission" date="2019-08" db="EMBL/GenBank/DDBJ databases">
        <title>Reference gene set and small RNA set construction with multiple tissues from Davidia involucrata Baill.</title>
        <authorList>
            <person name="Yang H."/>
            <person name="Zhou C."/>
            <person name="Li G."/>
            <person name="Wang J."/>
            <person name="Gao P."/>
            <person name="Wang M."/>
            <person name="Wang R."/>
            <person name="Zhao Y."/>
        </authorList>
    </citation>
    <scope>NUCLEOTIDE SEQUENCE</scope>
    <source>
        <tissue evidence="3">Mixed with DoveR01_LX</tissue>
    </source>
</reference>
<keyword evidence="1" id="KW-0812">Transmembrane</keyword>
<feature type="transmembrane region" description="Helical" evidence="1">
    <location>
        <begin position="48"/>
        <end position="65"/>
    </location>
</feature>
<dbReference type="Pfam" id="PF04578">
    <property type="entry name" value="DUF594"/>
    <property type="match status" value="1"/>
</dbReference>
<feature type="transmembrane region" description="Helical" evidence="1">
    <location>
        <begin position="135"/>
        <end position="153"/>
    </location>
</feature>
<dbReference type="PANTHER" id="PTHR31325">
    <property type="entry name" value="OS01G0798800 PROTEIN-RELATED"/>
    <property type="match status" value="1"/>
</dbReference>
<dbReference type="Pfam" id="PF13968">
    <property type="entry name" value="DUF4220"/>
    <property type="match status" value="1"/>
</dbReference>